<name>A0A1B1YQP6_9GAMM</name>
<dbReference type="InParanoid" id="A0A1B1YQP6"/>
<dbReference type="HAMAP" id="MF_00301">
    <property type="entry name" value="Homoser_kinase_2"/>
    <property type="match status" value="1"/>
</dbReference>
<dbReference type="Proteomes" id="UP000092952">
    <property type="component" value="Chromosome"/>
</dbReference>
<keyword evidence="1 8" id="KW-0028">Amino-acid biosynthesis</keyword>
<keyword evidence="4 8" id="KW-0547">Nucleotide-binding</keyword>
<dbReference type="SUPFAM" id="SSF56112">
    <property type="entry name" value="Protein kinase-like (PK-like)"/>
    <property type="match status" value="1"/>
</dbReference>
<evidence type="ECO:0000256" key="1">
    <source>
        <dbReference type="ARBA" id="ARBA00022605"/>
    </source>
</evidence>
<evidence type="ECO:0000256" key="4">
    <source>
        <dbReference type="ARBA" id="ARBA00022741"/>
    </source>
</evidence>
<dbReference type="InterPro" id="IPR011009">
    <property type="entry name" value="Kinase-like_dom_sf"/>
</dbReference>
<evidence type="ECO:0000256" key="7">
    <source>
        <dbReference type="ARBA" id="ARBA00038240"/>
    </source>
</evidence>
<reference evidence="12" key="1">
    <citation type="submission" date="2016-03" db="EMBL/GenBank/DDBJ databases">
        <title>Complete genome sequence of Solimmundus cernigliae, representing a novel lineage of polycyclic aromatic hydrocarbon degraders within the Gammaproteobacteria.</title>
        <authorList>
            <person name="Singleton D.R."/>
            <person name="Dickey A.N."/>
            <person name="Scholl E.H."/>
            <person name="Wright F.A."/>
            <person name="Aitken M.D."/>
        </authorList>
    </citation>
    <scope>NUCLEOTIDE SEQUENCE [LARGE SCALE GENOMIC DNA]</scope>
    <source>
        <strain evidence="12">TR3.2</strain>
    </source>
</reference>
<dbReference type="EMBL" id="CP014671">
    <property type="protein sequence ID" value="ANX03076.1"/>
    <property type="molecule type" value="Genomic_DNA"/>
</dbReference>
<dbReference type="STRING" id="1810504.PG2T_01990"/>
<organism evidence="11 12">
    <name type="scientific">Immundisolibacter cernigliae</name>
    <dbReference type="NCBI Taxonomy" id="1810504"/>
    <lineage>
        <taxon>Bacteria</taxon>
        <taxon>Pseudomonadati</taxon>
        <taxon>Pseudomonadota</taxon>
        <taxon>Gammaproteobacteria</taxon>
        <taxon>Immundisolibacterales</taxon>
        <taxon>Immundisolibacteraceae</taxon>
        <taxon>Immundisolibacter</taxon>
    </lineage>
</organism>
<evidence type="ECO:0000256" key="9">
    <source>
        <dbReference type="NCBIfam" id="TIGR00938"/>
    </source>
</evidence>
<dbReference type="PANTHER" id="PTHR21064:SF6">
    <property type="entry name" value="AMINOGLYCOSIDE PHOSPHOTRANSFERASE DOMAIN-CONTAINING PROTEIN"/>
    <property type="match status" value="1"/>
</dbReference>
<dbReference type="KEGG" id="gbi:PG2T_01990"/>
<keyword evidence="2 8" id="KW-0808">Transferase</keyword>
<dbReference type="GO" id="GO:0009088">
    <property type="term" value="P:threonine biosynthetic process"/>
    <property type="evidence" value="ECO:0007669"/>
    <property type="project" value="UniProtKB-UniRule"/>
</dbReference>
<dbReference type="NCBIfam" id="NF003558">
    <property type="entry name" value="PRK05231.1"/>
    <property type="match status" value="1"/>
</dbReference>
<comment type="catalytic activity">
    <reaction evidence="8">
        <text>L-homoserine + ATP = O-phospho-L-homoserine + ADP + H(+)</text>
        <dbReference type="Rhea" id="RHEA:13985"/>
        <dbReference type="ChEBI" id="CHEBI:15378"/>
        <dbReference type="ChEBI" id="CHEBI:30616"/>
        <dbReference type="ChEBI" id="CHEBI:57476"/>
        <dbReference type="ChEBI" id="CHEBI:57590"/>
        <dbReference type="ChEBI" id="CHEBI:456216"/>
        <dbReference type="EC" id="2.7.1.39"/>
    </reaction>
</comment>
<protein>
    <recommendedName>
        <fullName evidence="8 9">Homoserine kinase</fullName>
        <shortName evidence="8">HK</shortName>
        <shortName evidence="8">HSK</shortName>
        <ecNumber evidence="8 9">2.7.1.39</ecNumber>
    </recommendedName>
</protein>
<dbReference type="Gene3D" id="3.30.200.20">
    <property type="entry name" value="Phosphorylase Kinase, domain 1"/>
    <property type="match status" value="1"/>
</dbReference>
<dbReference type="InterPro" id="IPR005280">
    <property type="entry name" value="Homoserine_kinase_II"/>
</dbReference>
<dbReference type="RefSeq" id="WP_068802587.1">
    <property type="nucleotide sequence ID" value="NZ_CP014671.1"/>
</dbReference>
<dbReference type="GO" id="GO:0004413">
    <property type="term" value="F:homoserine kinase activity"/>
    <property type="evidence" value="ECO:0007669"/>
    <property type="project" value="UniProtKB-UniRule"/>
</dbReference>
<comment type="pathway">
    <text evidence="8">Amino-acid biosynthesis; L-threonine biosynthesis; L-threonine from L-aspartate: step 4/5.</text>
</comment>
<gene>
    <name evidence="8" type="primary">thrB</name>
    <name evidence="11" type="ORF">PG2T_01990</name>
</gene>
<dbReference type="InterPro" id="IPR050249">
    <property type="entry name" value="Pseudomonas-type_ThrB"/>
</dbReference>
<sequence>MSVYTRVEAAEVTAFLRDYAVGELLDLQGIADGIENTNYFVTTRGGAFVLTLFERHAEVELEYFLELMVALADHGLACPRPIMADDGSYLRRLAQRPAALVERLAGKAVTEPSVAQCAAVGEALGRIHRIGRHVHRRRSNERGPAWWRVTADALRGVLQADTMALIDAEIAFQAAFDTQHLPRGVIHADLFRDNVLFEGERLSGVIDFYAACNDILLYDLAICLNDWCVVPDGDFDDARARAFLAAYVSGRPPVAGEAAALPAMLRAAALRFWLSRLYDLHFPRAGEITHVKDPGHFERILRLRIAQPQRTAALWPA</sequence>
<evidence type="ECO:0000256" key="5">
    <source>
        <dbReference type="ARBA" id="ARBA00022777"/>
    </source>
</evidence>
<dbReference type="OrthoDB" id="9777460at2"/>
<dbReference type="AlphaFoldDB" id="A0A1B1YQP6"/>
<dbReference type="PANTHER" id="PTHR21064">
    <property type="entry name" value="AMINOGLYCOSIDE PHOSPHOTRANSFERASE DOMAIN-CONTAINING PROTEIN-RELATED"/>
    <property type="match status" value="1"/>
</dbReference>
<dbReference type="NCBIfam" id="TIGR00938">
    <property type="entry name" value="thrB_alt"/>
    <property type="match status" value="1"/>
</dbReference>
<comment type="similarity">
    <text evidence="7 8">Belongs to the pseudomonas-type ThrB family.</text>
</comment>
<keyword evidence="6 8" id="KW-0067">ATP-binding</keyword>
<evidence type="ECO:0000313" key="11">
    <source>
        <dbReference type="EMBL" id="ANX03076.1"/>
    </source>
</evidence>
<feature type="domain" description="Aminoglycoside phosphotransferase" evidence="10">
    <location>
        <begin position="27"/>
        <end position="251"/>
    </location>
</feature>
<evidence type="ECO:0000256" key="8">
    <source>
        <dbReference type="HAMAP-Rule" id="MF_00301"/>
    </source>
</evidence>
<dbReference type="Pfam" id="PF01636">
    <property type="entry name" value="APH"/>
    <property type="match status" value="1"/>
</dbReference>
<dbReference type="GO" id="GO:0005524">
    <property type="term" value="F:ATP binding"/>
    <property type="evidence" value="ECO:0007669"/>
    <property type="project" value="UniProtKB-KW"/>
</dbReference>
<dbReference type="UniPathway" id="UPA00050">
    <property type="reaction ID" value="UER00064"/>
</dbReference>
<evidence type="ECO:0000259" key="10">
    <source>
        <dbReference type="Pfam" id="PF01636"/>
    </source>
</evidence>
<dbReference type="InterPro" id="IPR002575">
    <property type="entry name" value="Aminoglycoside_PTrfase"/>
</dbReference>
<evidence type="ECO:0000256" key="2">
    <source>
        <dbReference type="ARBA" id="ARBA00022679"/>
    </source>
</evidence>
<dbReference type="EC" id="2.7.1.39" evidence="8 9"/>
<dbReference type="CDD" id="cd05153">
    <property type="entry name" value="HomoserineK_II"/>
    <property type="match status" value="1"/>
</dbReference>
<proteinExistence type="inferred from homology"/>
<evidence type="ECO:0000256" key="3">
    <source>
        <dbReference type="ARBA" id="ARBA00022697"/>
    </source>
</evidence>
<keyword evidence="3 8" id="KW-0791">Threonine biosynthesis</keyword>
<dbReference type="Gene3D" id="3.90.1200.10">
    <property type="match status" value="1"/>
</dbReference>
<accession>A0A1B1YQP6</accession>
<keyword evidence="5 8" id="KW-0418">Kinase</keyword>
<evidence type="ECO:0000313" key="12">
    <source>
        <dbReference type="Proteomes" id="UP000092952"/>
    </source>
</evidence>
<evidence type="ECO:0000256" key="6">
    <source>
        <dbReference type="ARBA" id="ARBA00022840"/>
    </source>
</evidence>
<keyword evidence="12" id="KW-1185">Reference proteome</keyword>